<reference evidence="2" key="1">
    <citation type="journal article" date="2022" name="Mol. Ecol. Resour.">
        <title>The genomes of chicory, endive, great burdock and yacon provide insights into Asteraceae palaeo-polyploidization history and plant inulin production.</title>
        <authorList>
            <person name="Fan W."/>
            <person name="Wang S."/>
            <person name="Wang H."/>
            <person name="Wang A."/>
            <person name="Jiang F."/>
            <person name="Liu H."/>
            <person name="Zhao H."/>
            <person name="Xu D."/>
            <person name="Zhang Y."/>
        </authorList>
    </citation>
    <scope>NUCLEOTIDE SEQUENCE [LARGE SCALE GENOMIC DNA]</scope>
    <source>
        <strain evidence="2">cv. Punajuju</strain>
    </source>
</reference>
<organism evidence="1 2">
    <name type="scientific">Cichorium intybus</name>
    <name type="common">Chicory</name>
    <dbReference type="NCBI Taxonomy" id="13427"/>
    <lineage>
        <taxon>Eukaryota</taxon>
        <taxon>Viridiplantae</taxon>
        <taxon>Streptophyta</taxon>
        <taxon>Embryophyta</taxon>
        <taxon>Tracheophyta</taxon>
        <taxon>Spermatophyta</taxon>
        <taxon>Magnoliopsida</taxon>
        <taxon>eudicotyledons</taxon>
        <taxon>Gunneridae</taxon>
        <taxon>Pentapetalae</taxon>
        <taxon>asterids</taxon>
        <taxon>campanulids</taxon>
        <taxon>Asterales</taxon>
        <taxon>Asteraceae</taxon>
        <taxon>Cichorioideae</taxon>
        <taxon>Cichorieae</taxon>
        <taxon>Cichoriinae</taxon>
        <taxon>Cichorium</taxon>
    </lineage>
</organism>
<keyword evidence="2" id="KW-1185">Reference proteome</keyword>
<comment type="caution">
    <text evidence="1">The sequence shown here is derived from an EMBL/GenBank/DDBJ whole genome shotgun (WGS) entry which is preliminary data.</text>
</comment>
<protein>
    <submittedName>
        <fullName evidence="1">Uncharacterized protein</fullName>
    </submittedName>
</protein>
<sequence>MGENDQIHDDHGIDSPLGEQEINAKIISHQDPTNLNPSHNLDDGESSNSPCEKNDGLDDEGEKEKSLVNSVEVRDSDNSREESVHVVNSVDSQNSVPSKIIPDLNSDPIAPQSEAGDSQIHHQNNVIRANNNKKSKRQGKGKANKSGHSASLGSTSIEVNKTKEIGNEVDFQLDGFEEQIRVEIEGEGVTKSKK</sequence>
<dbReference type="EMBL" id="CM042012">
    <property type="protein sequence ID" value="KAI3752661.1"/>
    <property type="molecule type" value="Genomic_DNA"/>
</dbReference>
<gene>
    <name evidence="1" type="ORF">L2E82_24696</name>
</gene>
<dbReference type="Proteomes" id="UP001055811">
    <property type="component" value="Linkage Group LG04"/>
</dbReference>
<evidence type="ECO:0000313" key="2">
    <source>
        <dbReference type="Proteomes" id="UP001055811"/>
    </source>
</evidence>
<evidence type="ECO:0000313" key="1">
    <source>
        <dbReference type="EMBL" id="KAI3752661.1"/>
    </source>
</evidence>
<accession>A0ACB9E1R6</accession>
<proteinExistence type="predicted"/>
<reference evidence="1 2" key="2">
    <citation type="journal article" date="2022" name="Mol. Ecol. Resour.">
        <title>The genomes of chicory, endive, great burdock and yacon provide insights into Asteraceae paleo-polyploidization history and plant inulin production.</title>
        <authorList>
            <person name="Fan W."/>
            <person name="Wang S."/>
            <person name="Wang H."/>
            <person name="Wang A."/>
            <person name="Jiang F."/>
            <person name="Liu H."/>
            <person name="Zhao H."/>
            <person name="Xu D."/>
            <person name="Zhang Y."/>
        </authorList>
    </citation>
    <scope>NUCLEOTIDE SEQUENCE [LARGE SCALE GENOMIC DNA]</scope>
    <source>
        <strain evidence="2">cv. Punajuju</strain>
        <tissue evidence="1">Leaves</tissue>
    </source>
</reference>
<name>A0ACB9E1R6_CICIN</name>